<proteinExistence type="predicted"/>
<evidence type="ECO:0000313" key="2">
    <source>
        <dbReference type="Proteomes" id="UP000287651"/>
    </source>
</evidence>
<gene>
    <name evidence="1" type="ORF">B296_00041673</name>
</gene>
<name>A0A426YXR6_ENSVE</name>
<dbReference type="AlphaFoldDB" id="A0A426YXR6"/>
<sequence length="127" mass="13801">MKDAYDPRRSARNRVLPVEPTIPPYCFCSTTGRSENSSRDPVDAERELGTIQHRPSQPGMPRKLAPDIALDTRTAPFCLAGPKADSAEINTIEANVLQAKSPFNGIVTAAGGHRKVGTLQFGMARMH</sequence>
<comment type="caution">
    <text evidence="1">The sequence shown here is derived from an EMBL/GenBank/DDBJ whole genome shotgun (WGS) entry which is preliminary data.</text>
</comment>
<accession>A0A426YXR6</accession>
<organism evidence="1 2">
    <name type="scientific">Ensete ventricosum</name>
    <name type="common">Abyssinian banana</name>
    <name type="synonym">Musa ensete</name>
    <dbReference type="NCBI Taxonomy" id="4639"/>
    <lineage>
        <taxon>Eukaryota</taxon>
        <taxon>Viridiplantae</taxon>
        <taxon>Streptophyta</taxon>
        <taxon>Embryophyta</taxon>
        <taxon>Tracheophyta</taxon>
        <taxon>Spermatophyta</taxon>
        <taxon>Magnoliopsida</taxon>
        <taxon>Liliopsida</taxon>
        <taxon>Zingiberales</taxon>
        <taxon>Musaceae</taxon>
        <taxon>Ensete</taxon>
    </lineage>
</organism>
<evidence type="ECO:0000313" key="1">
    <source>
        <dbReference type="EMBL" id="RRT56519.1"/>
    </source>
</evidence>
<dbReference type="EMBL" id="AMZH03009591">
    <property type="protein sequence ID" value="RRT56519.1"/>
    <property type="molecule type" value="Genomic_DNA"/>
</dbReference>
<dbReference type="Proteomes" id="UP000287651">
    <property type="component" value="Unassembled WGS sequence"/>
</dbReference>
<protein>
    <submittedName>
        <fullName evidence="1">Uncharacterized protein</fullName>
    </submittedName>
</protein>
<reference evidence="1 2" key="1">
    <citation type="journal article" date="2014" name="Agronomy (Basel)">
        <title>A Draft Genome Sequence for Ensete ventricosum, the Drought-Tolerant Tree Against Hunger.</title>
        <authorList>
            <person name="Harrison J."/>
            <person name="Moore K.A."/>
            <person name="Paszkiewicz K."/>
            <person name="Jones T."/>
            <person name="Grant M."/>
            <person name="Ambacheew D."/>
            <person name="Muzemil S."/>
            <person name="Studholme D.J."/>
        </authorList>
    </citation>
    <scope>NUCLEOTIDE SEQUENCE [LARGE SCALE GENOMIC DNA]</scope>
</reference>